<dbReference type="RefSeq" id="WP_149316210.1">
    <property type="nucleotide sequence ID" value="NZ_VWRN01000041.1"/>
</dbReference>
<sequence>MQIQPYLYFGGRCEEALAFYGKALGAKVNMMMRFKEMPAEEGQGGAGGDGQPPLPAGWEDKIMHASVTVGQSEIMASDGMPGAPPEPFAGFSLSIVAPSLDQARQWFDALSEGGRVMMPMQKTFWSEGFGMLQDRFGLSWMVNVAH</sequence>
<reference evidence="2 3" key="1">
    <citation type="submission" date="2019-09" db="EMBL/GenBank/DDBJ databases">
        <title>Isolation of a novel species in the genus Cupriavidus from patients with sepsis using whole genome sequencing.</title>
        <authorList>
            <person name="Kweon O.J."/>
            <person name="Lee M.-K."/>
        </authorList>
    </citation>
    <scope>NUCLEOTIDE SEQUENCE [LARGE SCALE GENOMIC DNA]</scope>
    <source>
        <strain evidence="2 3">MKL-01</strain>
    </source>
</reference>
<feature type="domain" description="Glyoxalase/fosfomycin resistance/dioxygenase" evidence="1">
    <location>
        <begin position="3"/>
        <end position="141"/>
    </location>
</feature>
<dbReference type="PANTHER" id="PTHR33990">
    <property type="entry name" value="PROTEIN YJDN-RELATED"/>
    <property type="match status" value="1"/>
</dbReference>
<name>A0A5M8AID2_9BURK</name>
<dbReference type="InterPro" id="IPR004360">
    <property type="entry name" value="Glyas_Fos-R_dOase_dom"/>
</dbReference>
<organism evidence="2 3">
    <name type="scientific">Cupriavidus cauae</name>
    <dbReference type="NCBI Taxonomy" id="2608999"/>
    <lineage>
        <taxon>Bacteria</taxon>
        <taxon>Pseudomonadati</taxon>
        <taxon>Pseudomonadota</taxon>
        <taxon>Betaproteobacteria</taxon>
        <taxon>Burkholderiales</taxon>
        <taxon>Burkholderiaceae</taxon>
        <taxon>Cupriavidus</taxon>
    </lineage>
</organism>
<dbReference type="CDD" id="cd06588">
    <property type="entry name" value="PhnB_like"/>
    <property type="match status" value="1"/>
</dbReference>
<accession>A0A5M8AID2</accession>
<dbReference type="InterPro" id="IPR029068">
    <property type="entry name" value="Glyas_Bleomycin-R_OHBP_Dase"/>
</dbReference>
<dbReference type="InterPro" id="IPR028973">
    <property type="entry name" value="PhnB-like"/>
</dbReference>
<dbReference type="Gene3D" id="3.10.180.10">
    <property type="entry name" value="2,3-Dihydroxybiphenyl 1,2-Dioxygenase, domain 1"/>
    <property type="match status" value="1"/>
</dbReference>
<evidence type="ECO:0000313" key="3">
    <source>
        <dbReference type="Proteomes" id="UP000324324"/>
    </source>
</evidence>
<proteinExistence type="predicted"/>
<dbReference type="SUPFAM" id="SSF54593">
    <property type="entry name" value="Glyoxalase/Bleomycin resistance protein/Dihydroxybiphenyl dioxygenase"/>
    <property type="match status" value="1"/>
</dbReference>
<dbReference type="Pfam" id="PF00903">
    <property type="entry name" value="Glyoxalase"/>
    <property type="match status" value="1"/>
</dbReference>
<comment type="caution">
    <text evidence="2">The sequence shown here is derived from an EMBL/GenBank/DDBJ whole genome shotgun (WGS) entry which is preliminary data.</text>
</comment>
<dbReference type="AlphaFoldDB" id="A0A5M8AID2"/>
<protein>
    <submittedName>
        <fullName evidence="2">VOC family protein</fullName>
    </submittedName>
</protein>
<dbReference type="PANTHER" id="PTHR33990:SF1">
    <property type="entry name" value="PROTEIN YJDN"/>
    <property type="match status" value="1"/>
</dbReference>
<evidence type="ECO:0000259" key="1">
    <source>
        <dbReference type="Pfam" id="PF00903"/>
    </source>
</evidence>
<gene>
    <name evidence="2" type="ORF">F1599_15505</name>
</gene>
<keyword evidence="3" id="KW-1185">Reference proteome</keyword>
<dbReference type="Proteomes" id="UP000324324">
    <property type="component" value="Unassembled WGS sequence"/>
</dbReference>
<evidence type="ECO:0000313" key="2">
    <source>
        <dbReference type="EMBL" id="KAA6121981.1"/>
    </source>
</evidence>
<dbReference type="EMBL" id="VWRN01000041">
    <property type="protein sequence ID" value="KAA6121981.1"/>
    <property type="molecule type" value="Genomic_DNA"/>
</dbReference>